<evidence type="ECO:0000256" key="1">
    <source>
        <dbReference type="ARBA" id="ARBA00022801"/>
    </source>
</evidence>
<sequence length="409" mass="45184">MLNKWHDVLDTYYDEMVEWRRHLHKYPELSFQEVKTKAFIVHCLENVGIEAKPVGGGIVGVIKGKSPGKTIALRADFDALPIQDEKDVTYKSTIPGVMHACGHDGHTATLLGVAKVLQKHRDELAGKLVLIFQHAEETPPGGAKEMIQAGCLKDVDAIFGAHLWSTIQYGTFGFNKGHIMAASDRIEIIIQGVGGHGSAPHQSVDAIAVASQIIAQLQLIVSRQIDPLKSAVVSIGTFHSGSAFNIIADSATLRGTVRTFNEEQSDLIERELTRLVENVCSAFQAKGIVNYNRGYPALYNHEKETREFKEIIDKDFGKDVAVMMSPQMGGEDFAHYVKEIPGMFFFTGAGNPEIGAKYPHHHPKFDFDERAMLMTGKAFLSIVHYYLGSHNGIQDCIQNLNAEYAAKDH</sequence>
<evidence type="ECO:0000313" key="4">
    <source>
        <dbReference type="EMBL" id="MTT30490.1"/>
    </source>
</evidence>
<accession>A0A6N8CM35</accession>
<dbReference type="GO" id="GO:0019877">
    <property type="term" value="P:diaminopimelate biosynthetic process"/>
    <property type="evidence" value="ECO:0007669"/>
    <property type="project" value="UniProtKB-ARBA"/>
</dbReference>
<dbReference type="Pfam" id="PF01546">
    <property type="entry name" value="Peptidase_M20"/>
    <property type="match status" value="1"/>
</dbReference>
<dbReference type="Pfam" id="PF07687">
    <property type="entry name" value="M20_dimer"/>
    <property type="match status" value="1"/>
</dbReference>
<dbReference type="AlphaFoldDB" id="A0A6N8CM35"/>
<dbReference type="PANTHER" id="PTHR11014:SF63">
    <property type="entry name" value="METALLOPEPTIDASE, PUTATIVE (AFU_ORTHOLOGUE AFUA_6G09600)-RELATED"/>
    <property type="match status" value="1"/>
</dbReference>
<dbReference type="Gene3D" id="3.30.70.360">
    <property type="match status" value="1"/>
</dbReference>
<dbReference type="InterPro" id="IPR002933">
    <property type="entry name" value="Peptidase_M20"/>
</dbReference>
<dbReference type="InterPro" id="IPR011650">
    <property type="entry name" value="Peptidase_M20_dimer"/>
</dbReference>
<feature type="domain" description="Peptidase M20 dimerisation" evidence="3">
    <location>
        <begin position="186"/>
        <end position="279"/>
    </location>
</feature>
<feature type="binding site" evidence="2">
    <location>
        <position position="361"/>
    </location>
    <ligand>
        <name>Mn(2+)</name>
        <dbReference type="ChEBI" id="CHEBI:29035"/>
        <label>2</label>
    </ligand>
</feature>
<gene>
    <name evidence="4" type="ORF">GMB86_00485</name>
</gene>
<dbReference type="InterPro" id="IPR017439">
    <property type="entry name" value="Amidohydrolase"/>
</dbReference>
<dbReference type="NCBIfam" id="TIGR01891">
    <property type="entry name" value="amidohydrolases"/>
    <property type="match status" value="1"/>
</dbReference>
<dbReference type="Gene3D" id="3.40.630.10">
    <property type="entry name" value="Zn peptidases"/>
    <property type="match status" value="1"/>
</dbReference>
<dbReference type="FunFam" id="3.30.70.360:FF:000001">
    <property type="entry name" value="N-acetyldiaminopimelate deacetylase"/>
    <property type="match status" value="1"/>
</dbReference>
<organism evidence="4 5">
    <name type="scientific">Terrilactibacillus tamarindi</name>
    <dbReference type="NCBI Taxonomy" id="2599694"/>
    <lineage>
        <taxon>Bacteria</taxon>
        <taxon>Bacillati</taxon>
        <taxon>Bacillota</taxon>
        <taxon>Bacilli</taxon>
        <taxon>Bacillales</taxon>
        <taxon>Bacillaceae</taxon>
        <taxon>Terrilactibacillus</taxon>
    </lineage>
</organism>
<dbReference type="GO" id="GO:0046872">
    <property type="term" value="F:metal ion binding"/>
    <property type="evidence" value="ECO:0007669"/>
    <property type="project" value="UniProtKB-KW"/>
</dbReference>
<dbReference type="PIRSF" id="PIRSF005962">
    <property type="entry name" value="Pept_M20D_amidohydro"/>
    <property type="match status" value="1"/>
</dbReference>
<protein>
    <submittedName>
        <fullName evidence="4">Amidohydrolase</fullName>
    </submittedName>
</protein>
<name>A0A6N8CM35_9BACI</name>
<evidence type="ECO:0000256" key="2">
    <source>
        <dbReference type="PIRSR" id="PIRSR005962-1"/>
    </source>
</evidence>
<dbReference type="Proteomes" id="UP000440978">
    <property type="component" value="Unassembled WGS sequence"/>
</dbReference>
<feature type="binding site" evidence="2">
    <location>
        <position position="101"/>
    </location>
    <ligand>
        <name>Mn(2+)</name>
        <dbReference type="ChEBI" id="CHEBI:29035"/>
        <label>2</label>
    </ligand>
</feature>
<dbReference type="OrthoDB" id="9776731at2"/>
<reference evidence="4 5" key="1">
    <citation type="submission" date="2019-11" db="EMBL/GenBank/DDBJ databases">
        <title>Terrilactibacillus tamarindus sp. nov. BCM23-1 isolated from bark of Tamarindus indica.</title>
        <authorList>
            <person name="Kingkaew E."/>
            <person name="Tanasupawat S."/>
        </authorList>
    </citation>
    <scope>NUCLEOTIDE SEQUENCE [LARGE SCALE GENOMIC DNA]</scope>
    <source>
        <strain evidence="4 5">BCM23-1</strain>
    </source>
</reference>
<keyword evidence="2" id="KW-0464">Manganese</keyword>
<comment type="cofactor">
    <cofactor evidence="2">
        <name>Mn(2+)</name>
        <dbReference type="ChEBI" id="CHEBI:29035"/>
    </cofactor>
    <text evidence="2">The Mn(2+) ion enhances activity.</text>
</comment>
<evidence type="ECO:0000259" key="3">
    <source>
        <dbReference type="Pfam" id="PF07687"/>
    </source>
</evidence>
<feature type="binding site" evidence="2">
    <location>
        <position position="162"/>
    </location>
    <ligand>
        <name>Mn(2+)</name>
        <dbReference type="ChEBI" id="CHEBI:29035"/>
        <label>2</label>
    </ligand>
</feature>
<dbReference type="RefSeq" id="WP_155215725.1">
    <property type="nucleotide sequence ID" value="NZ_WNHB01000001.1"/>
</dbReference>
<comment type="caution">
    <text evidence="4">The sequence shown here is derived from an EMBL/GenBank/DDBJ whole genome shotgun (WGS) entry which is preliminary data.</text>
</comment>
<proteinExistence type="predicted"/>
<dbReference type="PANTHER" id="PTHR11014">
    <property type="entry name" value="PEPTIDASE M20 FAMILY MEMBER"/>
    <property type="match status" value="1"/>
</dbReference>
<dbReference type="GO" id="GO:0050118">
    <property type="term" value="F:N-acetyldiaminopimelate deacetylase activity"/>
    <property type="evidence" value="ECO:0007669"/>
    <property type="project" value="UniProtKB-ARBA"/>
</dbReference>
<dbReference type="EMBL" id="WNHB01000001">
    <property type="protein sequence ID" value="MTT30490.1"/>
    <property type="molecule type" value="Genomic_DNA"/>
</dbReference>
<evidence type="ECO:0000313" key="5">
    <source>
        <dbReference type="Proteomes" id="UP000440978"/>
    </source>
</evidence>
<keyword evidence="2" id="KW-0479">Metal-binding</keyword>
<keyword evidence="1 4" id="KW-0378">Hydrolase</keyword>
<feature type="binding site" evidence="2">
    <location>
        <position position="103"/>
    </location>
    <ligand>
        <name>Mn(2+)</name>
        <dbReference type="ChEBI" id="CHEBI:29035"/>
        <label>2</label>
    </ligand>
</feature>
<keyword evidence="5" id="KW-1185">Reference proteome</keyword>
<dbReference type="SUPFAM" id="SSF55031">
    <property type="entry name" value="Bacterial exopeptidase dimerisation domain"/>
    <property type="match status" value="1"/>
</dbReference>
<dbReference type="SUPFAM" id="SSF53187">
    <property type="entry name" value="Zn-dependent exopeptidases"/>
    <property type="match status" value="1"/>
</dbReference>
<dbReference type="InterPro" id="IPR036264">
    <property type="entry name" value="Bact_exopeptidase_dim_dom"/>
</dbReference>
<feature type="binding site" evidence="2">
    <location>
        <position position="137"/>
    </location>
    <ligand>
        <name>Mn(2+)</name>
        <dbReference type="ChEBI" id="CHEBI:29035"/>
        <label>2</label>
    </ligand>
</feature>